<sequence>MNQEPEFQVPIGGEDDRQFQDSINLPLPRLDSFNINQQNRHPCTTCASNPNMKHNFPESTSEEPKSRKPLSLSGFSKLPLPQFGRSMSDHYSYNPPRTNLSENSKAMEEIPFGKATVSGSALPLRRSISDHFASPVKCLSKSSSSNDLGAPESIEEDRPSAKRLKKMREWVQEMNQWVDDEGITEDGDVCNAEAAKDNDEQADCEEAIRVEKIGDCLDLHFKCPCGKGYKILLSGKNCYYKLI</sequence>
<organism evidence="2 3">
    <name type="scientific">Corchorus olitorius</name>
    <dbReference type="NCBI Taxonomy" id="93759"/>
    <lineage>
        <taxon>Eukaryota</taxon>
        <taxon>Viridiplantae</taxon>
        <taxon>Streptophyta</taxon>
        <taxon>Embryophyta</taxon>
        <taxon>Tracheophyta</taxon>
        <taxon>Spermatophyta</taxon>
        <taxon>Magnoliopsida</taxon>
        <taxon>eudicotyledons</taxon>
        <taxon>Gunneridae</taxon>
        <taxon>Pentapetalae</taxon>
        <taxon>rosids</taxon>
        <taxon>malvids</taxon>
        <taxon>Malvales</taxon>
        <taxon>Malvaceae</taxon>
        <taxon>Grewioideae</taxon>
        <taxon>Apeibeae</taxon>
        <taxon>Corchorus</taxon>
    </lineage>
</organism>
<reference evidence="3" key="1">
    <citation type="submission" date="2013-09" db="EMBL/GenBank/DDBJ databases">
        <title>Corchorus olitorius genome sequencing.</title>
        <authorList>
            <person name="Alam M."/>
            <person name="Haque M.S."/>
            <person name="Islam M.S."/>
            <person name="Emdad E.M."/>
            <person name="Islam M.M."/>
            <person name="Ahmed B."/>
            <person name="Halim A."/>
            <person name="Hossen Q.M.M."/>
            <person name="Hossain M.Z."/>
            <person name="Ahmed R."/>
            <person name="Khan M.M."/>
            <person name="Islam R."/>
            <person name="Rashid M.M."/>
            <person name="Khan S.A."/>
            <person name="Rahman M.S."/>
            <person name="Alam M."/>
            <person name="Yahiya A.S."/>
            <person name="Khan M.S."/>
            <person name="Azam M.S."/>
            <person name="Haque T."/>
            <person name="Lashkar M.Z.H."/>
            <person name="Akhand A.I."/>
            <person name="Morshed G."/>
            <person name="Roy S."/>
            <person name="Uddin K.S."/>
            <person name="Rabeya T."/>
            <person name="Hossain A.S."/>
            <person name="Chowdhury A."/>
            <person name="Snigdha A.R."/>
            <person name="Mortoza M.S."/>
            <person name="Matin S.A."/>
            <person name="Hoque S.M.E."/>
            <person name="Islam M.K."/>
            <person name="Roy D.K."/>
            <person name="Haider R."/>
            <person name="Moosa M.M."/>
            <person name="Elias S.M."/>
            <person name="Hasan A.M."/>
            <person name="Jahan S."/>
            <person name="Shafiuddin M."/>
            <person name="Mahmood N."/>
            <person name="Shommy N.S."/>
        </authorList>
    </citation>
    <scope>NUCLEOTIDE SEQUENCE [LARGE SCALE GENOMIC DNA]</scope>
    <source>
        <strain evidence="3">cv. O-4</strain>
    </source>
</reference>
<evidence type="ECO:0000313" key="2">
    <source>
        <dbReference type="EMBL" id="OMO54541.1"/>
    </source>
</evidence>
<feature type="region of interest" description="Disordered" evidence="1">
    <location>
        <begin position="1"/>
        <end position="20"/>
    </location>
</feature>
<evidence type="ECO:0000256" key="1">
    <source>
        <dbReference type="SAM" id="MobiDB-lite"/>
    </source>
</evidence>
<dbReference type="EMBL" id="AWUE01023227">
    <property type="protein sequence ID" value="OMO54541.1"/>
    <property type="molecule type" value="Genomic_DNA"/>
</dbReference>
<evidence type="ECO:0000313" key="3">
    <source>
        <dbReference type="Proteomes" id="UP000187203"/>
    </source>
</evidence>
<dbReference type="Proteomes" id="UP000187203">
    <property type="component" value="Unassembled WGS sequence"/>
</dbReference>
<comment type="caution">
    <text evidence="2">The sequence shown here is derived from an EMBL/GenBank/DDBJ whole genome shotgun (WGS) entry which is preliminary data.</text>
</comment>
<gene>
    <name evidence="2" type="ORF">COLO4_36427</name>
</gene>
<keyword evidence="3" id="KW-1185">Reference proteome</keyword>
<dbReference type="OrthoDB" id="971886at2759"/>
<accession>A0A1R3G906</accession>
<protein>
    <submittedName>
        <fullName evidence="2">Uncharacterized protein</fullName>
    </submittedName>
</protein>
<feature type="compositionally biased region" description="Polar residues" evidence="1">
    <location>
        <begin position="41"/>
        <end position="52"/>
    </location>
</feature>
<proteinExistence type="predicted"/>
<feature type="region of interest" description="Disordered" evidence="1">
    <location>
        <begin position="41"/>
        <end position="93"/>
    </location>
</feature>
<name>A0A1R3G906_9ROSI</name>
<dbReference type="AlphaFoldDB" id="A0A1R3G906"/>